<reference evidence="10 11" key="1">
    <citation type="journal article" date="2011" name="Stand. Genomic Sci.">
        <title>Complete genome sequence of Haliscomenobacter hydrossis type strain (O).</title>
        <authorList>
            <consortium name="US DOE Joint Genome Institute (JGI-PGF)"/>
            <person name="Daligault H."/>
            <person name="Lapidus A."/>
            <person name="Zeytun A."/>
            <person name="Nolan M."/>
            <person name="Lucas S."/>
            <person name="Del Rio T.G."/>
            <person name="Tice H."/>
            <person name="Cheng J.F."/>
            <person name="Tapia R."/>
            <person name="Han C."/>
            <person name="Goodwin L."/>
            <person name="Pitluck S."/>
            <person name="Liolios K."/>
            <person name="Pagani I."/>
            <person name="Ivanova N."/>
            <person name="Huntemann M."/>
            <person name="Mavromatis K."/>
            <person name="Mikhailova N."/>
            <person name="Pati A."/>
            <person name="Chen A."/>
            <person name="Palaniappan K."/>
            <person name="Land M."/>
            <person name="Hauser L."/>
            <person name="Brambilla E.M."/>
            <person name="Rohde M."/>
            <person name="Verbarg S."/>
            <person name="Goker M."/>
            <person name="Bristow J."/>
            <person name="Eisen J.A."/>
            <person name="Markowitz V."/>
            <person name="Hugenholtz P."/>
            <person name="Kyrpides N.C."/>
            <person name="Klenk H.P."/>
            <person name="Woyke T."/>
        </authorList>
    </citation>
    <scope>NUCLEOTIDE SEQUENCE [LARGE SCALE GENOMIC DNA]</scope>
    <source>
        <strain evidence="11">ATCC 27775 / DSM 1100 / LMG 10767 / O</strain>
    </source>
</reference>
<evidence type="ECO:0000256" key="6">
    <source>
        <dbReference type="ARBA" id="ARBA00050776"/>
    </source>
</evidence>
<name>F4L7K2_HALH1</name>
<evidence type="ECO:0000259" key="9">
    <source>
        <dbReference type="Pfam" id="PF00266"/>
    </source>
</evidence>
<evidence type="ECO:0000256" key="4">
    <source>
        <dbReference type="ARBA" id="ARBA00022679"/>
    </source>
</evidence>
<organism evidence="10 11">
    <name type="scientific">Haliscomenobacter hydrossis (strain ATCC 27775 / DSM 1100 / LMG 10767 / O)</name>
    <dbReference type="NCBI Taxonomy" id="760192"/>
    <lineage>
        <taxon>Bacteria</taxon>
        <taxon>Pseudomonadati</taxon>
        <taxon>Bacteroidota</taxon>
        <taxon>Saprospiria</taxon>
        <taxon>Saprospirales</taxon>
        <taxon>Haliscomenobacteraceae</taxon>
        <taxon>Haliscomenobacter</taxon>
    </lineage>
</organism>
<comment type="similarity">
    <text evidence="3 8">Belongs to the class-V pyridoxal-phosphate-dependent aminotransferase family. Csd subfamily.</text>
</comment>
<proteinExistence type="inferred from homology"/>
<dbReference type="CDD" id="cd06453">
    <property type="entry name" value="SufS_like"/>
    <property type="match status" value="1"/>
</dbReference>
<comment type="catalytic activity">
    <reaction evidence="6 8">
        <text>(sulfur carrier)-H + L-cysteine = (sulfur carrier)-SH + L-alanine</text>
        <dbReference type="Rhea" id="RHEA:43892"/>
        <dbReference type="Rhea" id="RHEA-COMP:14737"/>
        <dbReference type="Rhea" id="RHEA-COMP:14739"/>
        <dbReference type="ChEBI" id="CHEBI:29917"/>
        <dbReference type="ChEBI" id="CHEBI:35235"/>
        <dbReference type="ChEBI" id="CHEBI:57972"/>
        <dbReference type="ChEBI" id="CHEBI:64428"/>
        <dbReference type="EC" id="2.8.1.7"/>
    </reaction>
</comment>
<dbReference type="NCBIfam" id="TIGR01979">
    <property type="entry name" value="sufS"/>
    <property type="match status" value="1"/>
</dbReference>
<dbReference type="eggNOG" id="COG0520">
    <property type="taxonomic scope" value="Bacteria"/>
</dbReference>
<dbReference type="InterPro" id="IPR016454">
    <property type="entry name" value="Cysteine_dSase"/>
</dbReference>
<sequence>MFNPHDIRQQFPVFTHFPDLVYLDSAATTQKPYIVLALEQEYYERHNANVHRGIYRLAAEATALYEGTRERSARFLNAPQAKQIIFTSGTTDGINLVAQCFALPRLEAGDQLLISAMEHHSNLIPWQQVCLAKKAELKVIPFLPNGELDMQALQDLLNPKVKLLALTHISNTLGTINPIETIIPLAHAQGIPVLVDAAQSIVSHKIDVQALDVDFLVFSGHKLFGPTGTGVLYGKEKWLNEMPPYRFGGEMIRDVTFERTLFAPIPQKFEAGTPNIAGVATLASAMDFVEDLGQKNIATHLQRLLHLGMERLASIPGIQFYGEATNKSGIISFTLEGIHPHDLATILGQKDICIRAGHHCTQPIMDFYEIPGTVRVSFSVYNVEEDVLKLEKGLREVMGVMGRVN</sequence>
<evidence type="ECO:0000256" key="1">
    <source>
        <dbReference type="ARBA" id="ARBA00001933"/>
    </source>
</evidence>
<dbReference type="Pfam" id="PF00266">
    <property type="entry name" value="Aminotran_5"/>
    <property type="match status" value="1"/>
</dbReference>
<dbReference type="EMBL" id="CP002691">
    <property type="protein sequence ID" value="AEE54182.1"/>
    <property type="molecule type" value="Genomic_DNA"/>
</dbReference>
<dbReference type="InterPro" id="IPR015421">
    <property type="entry name" value="PyrdxlP-dep_Trfase_major"/>
</dbReference>
<dbReference type="EC" id="2.8.1.7" evidence="8"/>
<feature type="domain" description="Aminotransferase class V" evidence="9">
    <location>
        <begin position="21"/>
        <end position="390"/>
    </location>
</feature>
<dbReference type="InterPro" id="IPR015422">
    <property type="entry name" value="PyrdxlP-dep_Trfase_small"/>
</dbReference>
<evidence type="ECO:0000256" key="8">
    <source>
        <dbReference type="RuleBase" id="RU004506"/>
    </source>
</evidence>
<dbReference type="InterPro" id="IPR020578">
    <property type="entry name" value="Aminotrans_V_PyrdxlP_BS"/>
</dbReference>
<dbReference type="SUPFAM" id="SSF53383">
    <property type="entry name" value="PLP-dependent transferases"/>
    <property type="match status" value="1"/>
</dbReference>
<accession>F4L7K2</accession>
<comment type="function">
    <text evidence="2 8">Catalyzes the removal of elemental sulfur and selenium atoms from L-cysteine, L-cystine, L-selenocysteine, and L-selenocystine to produce L-alanine.</text>
</comment>
<evidence type="ECO:0000256" key="3">
    <source>
        <dbReference type="ARBA" id="ARBA00010447"/>
    </source>
</evidence>
<dbReference type="InterPro" id="IPR015424">
    <property type="entry name" value="PyrdxlP-dep_Trfase"/>
</dbReference>
<keyword evidence="11" id="KW-1185">Reference proteome</keyword>
<dbReference type="Gene3D" id="3.40.640.10">
    <property type="entry name" value="Type I PLP-dependent aspartate aminotransferase-like (Major domain)"/>
    <property type="match status" value="1"/>
</dbReference>
<dbReference type="Proteomes" id="UP000008461">
    <property type="component" value="Chromosome"/>
</dbReference>
<evidence type="ECO:0000313" key="11">
    <source>
        <dbReference type="Proteomes" id="UP000008461"/>
    </source>
</evidence>
<evidence type="ECO:0000256" key="2">
    <source>
        <dbReference type="ARBA" id="ARBA00002824"/>
    </source>
</evidence>
<dbReference type="OrthoDB" id="9804366at2"/>
<evidence type="ECO:0000256" key="7">
    <source>
        <dbReference type="RuleBase" id="RU004504"/>
    </source>
</evidence>
<evidence type="ECO:0000313" key="10">
    <source>
        <dbReference type="EMBL" id="AEE54182.1"/>
    </source>
</evidence>
<protein>
    <recommendedName>
        <fullName evidence="8">Cysteine desulfurase</fullName>
        <ecNumber evidence="8">2.8.1.7</ecNumber>
    </recommendedName>
</protein>
<keyword evidence="4 8" id="KW-0808">Transferase</keyword>
<dbReference type="PANTHER" id="PTHR43586">
    <property type="entry name" value="CYSTEINE DESULFURASE"/>
    <property type="match status" value="1"/>
</dbReference>
<comment type="cofactor">
    <cofactor evidence="1 7">
        <name>pyridoxal 5'-phosphate</name>
        <dbReference type="ChEBI" id="CHEBI:597326"/>
    </cofactor>
</comment>
<dbReference type="GO" id="GO:0030170">
    <property type="term" value="F:pyridoxal phosphate binding"/>
    <property type="evidence" value="ECO:0007669"/>
    <property type="project" value="UniProtKB-UniRule"/>
</dbReference>
<dbReference type="InterPro" id="IPR000192">
    <property type="entry name" value="Aminotrans_V_dom"/>
</dbReference>
<dbReference type="PIRSF" id="PIRSF005572">
    <property type="entry name" value="NifS"/>
    <property type="match status" value="1"/>
</dbReference>
<keyword evidence="5 8" id="KW-0663">Pyridoxal phosphate</keyword>
<dbReference type="KEGG" id="hhy:Halhy_6363"/>
<dbReference type="RefSeq" id="WP_013768702.1">
    <property type="nucleotide sequence ID" value="NC_015510.1"/>
</dbReference>
<dbReference type="PANTHER" id="PTHR43586:SF8">
    <property type="entry name" value="CYSTEINE DESULFURASE 1, CHLOROPLASTIC"/>
    <property type="match status" value="1"/>
</dbReference>
<dbReference type="HOGENOM" id="CLU_003433_2_5_10"/>
<dbReference type="GO" id="GO:0031071">
    <property type="term" value="F:cysteine desulfurase activity"/>
    <property type="evidence" value="ECO:0007669"/>
    <property type="project" value="UniProtKB-UniRule"/>
</dbReference>
<reference key="2">
    <citation type="submission" date="2011-04" db="EMBL/GenBank/DDBJ databases">
        <title>Complete sequence of chromosome of Haliscomenobacter hydrossis DSM 1100.</title>
        <authorList>
            <consortium name="US DOE Joint Genome Institute (JGI-PGF)"/>
            <person name="Lucas S."/>
            <person name="Han J."/>
            <person name="Lapidus A."/>
            <person name="Bruce D."/>
            <person name="Goodwin L."/>
            <person name="Pitluck S."/>
            <person name="Peters L."/>
            <person name="Kyrpides N."/>
            <person name="Mavromatis K."/>
            <person name="Ivanova N."/>
            <person name="Ovchinnikova G."/>
            <person name="Pagani I."/>
            <person name="Daligault H."/>
            <person name="Detter J.C."/>
            <person name="Han C."/>
            <person name="Land M."/>
            <person name="Hauser L."/>
            <person name="Markowitz V."/>
            <person name="Cheng J.-F."/>
            <person name="Hugenholtz P."/>
            <person name="Woyke T."/>
            <person name="Wu D."/>
            <person name="Verbarg S."/>
            <person name="Frueling A."/>
            <person name="Brambilla E."/>
            <person name="Klenk H.-P."/>
            <person name="Eisen J.A."/>
        </authorList>
    </citation>
    <scope>NUCLEOTIDE SEQUENCE</scope>
    <source>
        <strain>DSM 1100</strain>
    </source>
</reference>
<dbReference type="GO" id="GO:0006534">
    <property type="term" value="P:cysteine metabolic process"/>
    <property type="evidence" value="ECO:0007669"/>
    <property type="project" value="UniProtKB-UniRule"/>
</dbReference>
<dbReference type="Gene3D" id="3.90.1150.10">
    <property type="entry name" value="Aspartate Aminotransferase, domain 1"/>
    <property type="match status" value="1"/>
</dbReference>
<dbReference type="AlphaFoldDB" id="F4L7K2"/>
<dbReference type="STRING" id="760192.Halhy_6363"/>
<evidence type="ECO:0000256" key="5">
    <source>
        <dbReference type="ARBA" id="ARBA00022898"/>
    </source>
</evidence>
<dbReference type="PROSITE" id="PS00595">
    <property type="entry name" value="AA_TRANSFER_CLASS_5"/>
    <property type="match status" value="1"/>
</dbReference>
<dbReference type="InterPro" id="IPR010970">
    <property type="entry name" value="Cys_dSase_SufS"/>
</dbReference>
<gene>
    <name evidence="10" type="ordered locus">Halhy_6363</name>
</gene>